<feature type="region of interest" description="Disordered" evidence="1">
    <location>
        <begin position="314"/>
        <end position="341"/>
    </location>
</feature>
<protein>
    <submittedName>
        <fullName evidence="2">Uncharacterized protein</fullName>
    </submittedName>
</protein>
<gene>
    <name evidence="2" type="ORF">FCC1311_017052</name>
</gene>
<dbReference type="Proteomes" id="UP000241890">
    <property type="component" value="Unassembled WGS sequence"/>
</dbReference>
<feature type="compositionally biased region" description="Acidic residues" evidence="1">
    <location>
        <begin position="30"/>
        <end position="53"/>
    </location>
</feature>
<evidence type="ECO:0000313" key="3">
    <source>
        <dbReference type="Proteomes" id="UP000241890"/>
    </source>
</evidence>
<feature type="region of interest" description="Disordered" evidence="1">
    <location>
        <begin position="24"/>
        <end position="102"/>
    </location>
</feature>
<feature type="region of interest" description="Disordered" evidence="1">
    <location>
        <begin position="388"/>
        <end position="428"/>
    </location>
</feature>
<dbReference type="AlphaFoldDB" id="A0A2R5G371"/>
<feature type="region of interest" description="Disordered" evidence="1">
    <location>
        <begin position="150"/>
        <end position="184"/>
    </location>
</feature>
<feature type="compositionally biased region" description="Basic residues" evidence="1">
    <location>
        <begin position="81"/>
        <end position="90"/>
    </location>
</feature>
<keyword evidence="3" id="KW-1185">Reference proteome</keyword>
<feature type="region of interest" description="Disordered" evidence="1">
    <location>
        <begin position="210"/>
        <end position="259"/>
    </location>
</feature>
<dbReference type="InParanoid" id="A0A2R5G371"/>
<dbReference type="EMBL" id="BEYU01000012">
    <property type="protein sequence ID" value="GBG25486.1"/>
    <property type="molecule type" value="Genomic_DNA"/>
</dbReference>
<accession>A0A2R5G371</accession>
<sequence>MAGMASMASEASDLASAAREGNHAIRLDDADADADADIREDDEDAGNDADDEARLDTGNNNGTDPRHRRRRSLCATTQPGRRNRRTRALQRHQSAPSAMGQRVAAAAEDADMDVVKQLLGLGADITKVAPLGTSTAAAAASTITANAGNVSGECVESMDRKSSTSSMISKNSKTEDDDLDEERAPVYTLDPEVEKLLEESFRSLQNVATAMVDSGPSDATADSRETRSSRVRERPPAGLSSKADAPLRKRRHKHRRSASILFKSEESKNREAQLCATLARGGNIFSTPDEDLFASPAFVVDNVDDLGLGDTTTTTTKSSLGHVSRRTSDHWREAGEASQRRRRIKVQRRIESERITAGNANPSPSLASPTLLDDNFIAALVAASNEELSQLSSGDDEFHQWSSGDEGARLATIQESDDDEDDYEMSME</sequence>
<comment type="caution">
    <text evidence="2">The sequence shown here is derived from an EMBL/GenBank/DDBJ whole genome shotgun (WGS) entry which is preliminary data.</text>
</comment>
<organism evidence="2 3">
    <name type="scientific">Hondaea fermentalgiana</name>
    <dbReference type="NCBI Taxonomy" id="2315210"/>
    <lineage>
        <taxon>Eukaryota</taxon>
        <taxon>Sar</taxon>
        <taxon>Stramenopiles</taxon>
        <taxon>Bigyra</taxon>
        <taxon>Labyrinthulomycetes</taxon>
        <taxon>Thraustochytrida</taxon>
        <taxon>Thraustochytriidae</taxon>
        <taxon>Hondaea</taxon>
    </lineage>
</organism>
<feature type="compositionally biased region" description="Basic and acidic residues" evidence="1">
    <location>
        <begin position="326"/>
        <end position="339"/>
    </location>
</feature>
<evidence type="ECO:0000313" key="2">
    <source>
        <dbReference type="EMBL" id="GBG25486.1"/>
    </source>
</evidence>
<name>A0A2R5G371_9STRA</name>
<evidence type="ECO:0000256" key="1">
    <source>
        <dbReference type="SAM" id="MobiDB-lite"/>
    </source>
</evidence>
<feature type="compositionally biased region" description="Acidic residues" evidence="1">
    <location>
        <begin position="415"/>
        <end position="428"/>
    </location>
</feature>
<proteinExistence type="predicted"/>
<feature type="compositionally biased region" description="Basic residues" evidence="1">
    <location>
        <begin position="248"/>
        <end position="257"/>
    </location>
</feature>
<reference evidence="2 3" key="1">
    <citation type="submission" date="2017-12" db="EMBL/GenBank/DDBJ databases">
        <title>Sequencing, de novo assembly and annotation of complete genome of a new Thraustochytrid species, strain FCC1311.</title>
        <authorList>
            <person name="Sedici K."/>
            <person name="Godart F."/>
            <person name="Aiese Cigliano R."/>
            <person name="Sanseverino W."/>
            <person name="Barakat M."/>
            <person name="Ortet P."/>
            <person name="Marechal E."/>
            <person name="Cagnac O."/>
            <person name="Amato A."/>
        </authorList>
    </citation>
    <scope>NUCLEOTIDE SEQUENCE [LARGE SCALE GENOMIC DNA]</scope>
</reference>
<feature type="compositionally biased region" description="Basic and acidic residues" evidence="1">
    <location>
        <begin position="221"/>
        <end position="235"/>
    </location>
</feature>